<accession>H5Y0C7</accession>
<dbReference type="PROSITE" id="PS50943">
    <property type="entry name" value="HTH_CROC1"/>
    <property type="match status" value="1"/>
</dbReference>
<dbReference type="Gene3D" id="1.10.260.40">
    <property type="entry name" value="lambda repressor-like DNA-binding domains"/>
    <property type="match status" value="1"/>
</dbReference>
<feature type="domain" description="HTH cro/C1-type" evidence="1">
    <location>
        <begin position="15"/>
        <end position="63"/>
    </location>
</feature>
<name>H5Y0C7_9FIRM</name>
<reference evidence="2 3" key="1">
    <citation type="submission" date="2011-11" db="EMBL/GenBank/DDBJ databases">
        <title>The Noncontiguous Finished genome of Desulfosporosinus youngiae DSM 17734.</title>
        <authorList>
            <consortium name="US DOE Joint Genome Institute (JGI-PGF)"/>
            <person name="Lucas S."/>
            <person name="Han J."/>
            <person name="Lapidus A."/>
            <person name="Cheng J.-F."/>
            <person name="Goodwin L."/>
            <person name="Pitluck S."/>
            <person name="Peters L."/>
            <person name="Ovchinnikova G."/>
            <person name="Lu M."/>
            <person name="Land M.L."/>
            <person name="Hauser L."/>
            <person name="Pester M."/>
            <person name="Spring S."/>
            <person name="Ollivier B."/>
            <person name="Rattei T."/>
            <person name="Klenk H.-P."/>
            <person name="Wagner M."/>
            <person name="Loy A."/>
            <person name="Woyke T.J."/>
        </authorList>
    </citation>
    <scope>NUCLEOTIDE SEQUENCE [LARGE SCALE GENOMIC DNA]</scope>
    <source>
        <strain evidence="2 3">DSM 17734</strain>
    </source>
</reference>
<dbReference type="EMBL" id="CM001441">
    <property type="protein sequence ID" value="EHQ92106.1"/>
    <property type="molecule type" value="Genomic_DNA"/>
</dbReference>
<keyword evidence="3" id="KW-1185">Reference proteome</keyword>
<dbReference type="SMART" id="SM00530">
    <property type="entry name" value="HTH_XRE"/>
    <property type="match status" value="1"/>
</dbReference>
<dbReference type="InterPro" id="IPR001387">
    <property type="entry name" value="Cro/C1-type_HTH"/>
</dbReference>
<proteinExistence type="predicted"/>
<dbReference type="GO" id="GO:0003677">
    <property type="term" value="F:DNA binding"/>
    <property type="evidence" value="ECO:0007669"/>
    <property type="project" value="InterPro"/>
</dbReference>
<dbReference type="AlphaFoldDB" id="H5Y0C7"/>
<dbReference type="OrthoDB" id="9785138at2"/>
<sequence length="85" mass="9926">MDSSLRKKPRIQNNLRYYREKLGVTQKEMEYRTGVGNRHWPSYENGTHEPKVSLAQCMAAAFNDIAAEKEIELKRLTVDDLYPPQ</sequence>
<dbReference type="SUPFAM" id="SSF47413">
    <property type="entry name" value="lambda repressor-like DNA-binding domains"/>
    <property type="match status" value="1"/>
</dbReference>
<gene>
    <name evidence="2" type="ORF">DesyoDRAFT_5175</name>
</gene>
<evidence type="ECO:0000259" key="1">
    <source>
        <dbReference type="PROSITE" id="PS50943"/>
    </source>
</evidence>
<dbReference type="CDD" id="cd00093">
    <property type="entry name" value="HTH_XRE"/>
    <property type="match status" value="1"/>
</dbReference>
<protein>
    <submittedName>
        <fullName evidence="2">Putative transcriptional regulator</fullName>
    </submittedName>
</protein>
<evidence type="ECO:0000313" key="2">
    <source>
        <dbReference type="EMBL" id="EHQ92106.1"/>
    </source>
</evidence>
<dbReference type="RefSeq" id="WP_007787347.1">
    <property type="nucleotide sequence ID" value="NZ_CM001441.1"/>
</dbReference>
<organism evidence="2 3">
    <name type="scientific">Desulfosporosinus youngiae DSM 17734</name>
    <dbReference type="NCBI Taxonomy" id="768710"/>
    <lineage>
        <taxon>Bacteria</taxon>
        <taxon>Bacillati</taxon>
        <taxon>Bacillota</taxon>
        <taxon>Clostridia</taxon>
        <taxon>Eubacteriales</taxon>
        <taxon>Desulfitobacteriaceae</taxon>
        <taxon>Desulfosporosinus</taxon>
    </lineage>
</organism>
<dbReference type="HOGENOM" id="CLU_2507322_0_0_9"/>
<evidence type="ECO:0000313" key="3">
    <source>
        <dbReference type="Proteomes" id="UP000005104"/>
    </source>
</evidence>
<dbReference type="Proteomes" id="UP000005104">
    <property type="component" value="Chromosome"/>
</dbReference>
<dbReference type="InterPro" id="IPR010982">
    <property type="entry name" value="Lambda_DNA-bd_dom_sf"/>
</dbReference>